<dbReference type="InterPro" id="IPR028082">
    <property type="entry name" value="Peripla_BP_I"/>
</dbReference>
<organism evidence="7 8">
    <name type="scientific">Actinoallomurus iriomotensis</name>
    <dbReference type="NCBI Taxonomy" id="478107"/>
    <lineage>
        <taxon>Bacteria</taxon>
        <taxon>Bacillati</taxon>
        <taxon>Actinomycetota</taxon>
        <taxon>Actinomycetes</taxon>
        <taxon>Streptosporangiales</taxon>
        <taxon>Thermomonosporaceae</taxon>
        <taxon>Actinoallomurus</taxon>
    </lineage>
</organism>
<dbReference type="Pfam" id="PF13377">
    <property type="entry name" value="Peripla_BP_3"/>
    <property type="match status" value="1"/>
</dbReference>
<dbReference type="SUPFAM" id="SSF47413">
    <property type="entry name" value="lambda repressor-like DNA-binding domains"/>
    <property type="match status" value="1"/>
</dbReference>
<name>A0A9W6W267_9ACTN</name>
<dbReference type="SUPFAM" id="SSF53822">
    <property type="entry name" value="Periplasmic binding protein-like I"/>
    <property type="match status" value="1"/>
</dbReference>
<dbReference type="GO" id="GO:0000976">
    <property type="term" value="F:transcription cis-regulatory region binding"/>
    <property type="evidence" value="ECO:0007669"/>
    <property type="project" value="TreeGrafter"/>
</dbReference>
<comment type="caution">
    <text evidence="7">The sequence shown here is derived from an EMBL/GenBank/DDBJ whole genome shotgun (WGS) entry which is preliminary data.</text>
</comment>
<dbReference type="InterPro" id="IPR010982">
    <property type="entry name" value="Lambda_DNA-bd_dom_sf"/>
</dbReference>
<evidence type="ECO:0000259" key="6">
    <source>
        <dbReference type="PROSITE" id="PS50943"/>
    </source>
</evidence>
<dbReference type="RefSeq" id="WP_285577742.1">
    <property type="nucleotide sequence ID" value="NZ_BSTK01000009.1"/>
</dbReference>
<evidence type="ECO:0000313" key="7">
    <source>
        <dbReference type="EMBL" id="GLY88134.1"/>
    </source>
</evidence>
<dbReference type="Pfam" id="PF00356">
    <property type="entry name" value="LacI"/>
    <property type="match status" value="1"/>
</dbReference>
<evidence type="ECO:0000256" key="4">
    <source>
        <dbReference type="ARBA" id="ARBA00023163"/>
    </source>
</evidence>
<dbReference type="InterPro" id="IPR000843">
    <property type="entry name" value="HTH_LacI"/>
</dbReference>
<sequence length="342" mass="37324">MARGRRPTQADIARAAGVSQATVSLVLNERAEPSGITAATRQRVAQAIRQLGYVPNPAARTLAGGMNKILGFYTFESVFPLDGDDFYFPFLMGIEQETESLGYDLLMFNSTGRERQMFANGSTRLALADGTLLLGREPNLADICRLRDDGYRFVYIGRRDVPGGGISYVTADYTRATREVTERLIELGHRRFARYRLREATSEAARDREDGFRSALVEAGLKAPPTTTLESPEDVLVLFEHAVRSGVTALVVDQQSIAEVVRAHAADARSAGEPSVAVLGDTMGTRSDTGPPLEWSGFRIPRKELGAAATRALVDKLEADVDEPVEIKVPCELVDGETVFAR</sequence>
<dbReference type="CDD" id="cd06267">
    <property type="entry name" value="PBP1_LacI_sugar_binding-like"/>
    <property type="match status" value="1"/>
</dbReference>
<feature type="domain" description="HTH cro/C1-type" evidence="6">
    <location>
        <begin position="8"/>
        <end position="34"/>
    </location>
</feature>
<keyword evidence="8" id="KW-1185">Reference proteome</keyword>
<dbReference type="EMBL" id="BSTK01000009">
    <property type="protein sequence ID" value="GLY88134.1"/>
    <property type="molecule type" value="Genomic_DNA"/>
</dbReference>
<dbReference type="PROSITE" id="PS50943">
    <property type="entry name" value="HTH_CROC1"/>
    <property type="match status" value="1"/>
</dbReference>
<dbReference type="Gene3D" id="1.10.260.40">
    <property type="entry name" value="lambda repressor-like DNA-binding domains"/>
    <property type="match status" value="1"/>
</dbReference>
<keyword evidence="4" id="KW-0804">Transcription</keyword>
<dbReference type="PANTHER" id="PTHR30146">
    <property type="entry name" value="LACI-RELATED TRANSCRIPTIONAL REPRESSOR"/>
    <property type="match status" value="1"/>
</dbReference>
<evidence type="ECO:0000313" key="8">
    <source>
        <dbReference type="Proteomes" id="UP001165074"/>
    </source>
</evidence>
<accession>A0A9W6W267</accession>
<dbReference type="InterPro" id="IPR001387">
    <property type="entry name" value="Cro/C1-type_HTH"/>
</dbReference>
<evidence type="ECO:0000256" key="2">
    <source>
        <dbReference type="ARBA" id="ARBA00023015"/>
    </source>
</evidence>
<keyword evidence="2" id="KW-0805">Transcription regulation</keyword>
<evidence type="ECO:0000256" key="1">
    <source>
        <dbReference type="ARBA" id="ARBA00022491"/>
    </source>
</evidence>
<feature type="domain" description="HTH lacI-type" evidence="5">
    <location>
        <begin position="7"/>
        <end position="64"/>
    </location>
</feature>
<keyword evidence="1" id="KW-0678">Repressor</keyword>
<dbReference type="PROSITE" id="PS50932">
    <property type="entry name" value="HTH_LACI_2"/>
    <property type="match status" value="1"/>
</dbReference>
<dbReference type="CDD" id="cd01392">
    <property type="entry name" value="HTH_LacI"/>
    <property type="match status" value="1"/>
</dbReference>
<reference evidence="7" key="1">
    <citation type="submission" date="2023-03" db="EMBL/GenBank/DDBJ databases">
        <title>Actinoallomurus iriomotensis NBRC 103684.</title>
        <authorList>
            <person name="Ichikawa N."/>
            <person name="Sato H."/>
            <person name="Tonouchi N."/>
        </authorList>
    </citation>
    <scope>NUCLEOTIDE SEQUENCE</scope>
    <source>
        <strain evidence="7">NBRC 103684</strain>
    </source>
</reference>
<gene>
    <name evidence="7" type="ORF">Airi02_060630</name>
</gene>
<keyword evidence="3" id="KW-0238">DNA-binding</keyword>
<evidence type="ECO:0000256" key="3">
    <source>
        <dbReference type="ARBA" id="ARBA00023125"/>
    </source>
</evidence>
<dbReference type="InterPro" id="IPR046335">
    <property type="entry name" value="LacI/GalR-like_sensor"/>
</dbReference>
<dbReference type="PANTHER" id="PTHR30146:SF148">
    <property type="entry name" value="HTH-TYPE TRANSCRIPTIONAL REPRESSOR PURR-RELATED"/>
    <property type="match status" value="1"/>
</dbReference>
<evidence type="ECO:0000259" key="5">
    <source>
        <dbReference type="PROSITE" id="PS50932"/>
    </source>
</evidence>
<proteinExistence type="predicted"/>
<dbReference type="SMART" id="SM00354">
    <property type="entry name" value="HTH_LACI"/>
    <property type="match status" value="1"/>
</dbReference>
<dbReference type="AlphaFoldDB" id="A0A9W6W267"/>
<dbReference type="GO" id="GO:0003700">
    <property type="term" value="F:DNA-binding transcription factor activity"/>
    <property type="evidence" value="ECO:0007669"/>
    <property type="project" value="TreeGrafter"/>
</dbReference>
<dbReference type="Gene3D" id="3.40.50.2300">
    <property type="match status" value="2"/>
</dbReference>
<protein>
    <submittedName>
        <fullName evidence="7">LacI family transcriptional regulator</fullName>
    </submittedName>
</protein>
<dbReference type="Proteomes" id="UP001165074">
    <property type="component" value="Unassembled WGS sequence"/>
</dbReference>